<evidence type="ECO:0000256" key="9">
    <source>
        <dbReference type="ARBA" id="ARBA00023224"/>
    </source>
</evidence>
<keyword evidence="3 10" id="KW-0812">Transmembrane</keyword>
<evidence type="ECO:0000256" key="5">
    <source>
        <dbReference type="ARBA" id="ARBA00023040"/>
    </source>
</evidence>
<reference evidence="15" key="1">
    <citation type="submission" date="2025-08" db="UniProtKB">
        <authorList>
            <consortium name="RefSeq"/>
        </authorList>
    </citation>
    <scope>IDENTIFICATION</scope>
</reference>
<dbReference type="GO" id="GO:0071380">
    <property type="term" value="P:cellular response to prostaglandin E stimulus"/>
    <property type="evidence" value="ECO:0007669"/>
    <property type="project" value="TreeGrafter"/>
</dbReference>
<dbReference type="PROSITE" id="PS50262">
    <property type="entry name" value="G_PROTEIN_RECEP_F1_2"/>
    <property type="match status" value="1"/>
</dbReference>
<sequence length="348" mass="39101">MESNYTEGKSHVCSTVESGGPAVPAFMFGAGILGNVLALLLLGIRRRNQSPYLFHILVTALMITDLLGTFSVSPLVIAAYTKNESLVGMSGDNTVCNHFGFSMTFFSLVTFAILLSMALERWLAIGHPYFYERNTSKRCGYIAISFIYLVCVLFCILPFVGAGRYVQYFPGTWCFIDMHASESKHRVFALIYATCISIMIILTVICYVSVIYHLILMYRRRKTTQGSIRRTRGHRSLSIAQEGQHLILLGVMTVAFIVCSLPLVIRGYINFWSTKKRDIIDRLALRFLSLNPIIDPWLFIILNPSVLRFLWGKLKKAPSPTPHPAKASFVRPAPRSPPMELHKPAVLP</sequence>
<feature type="transmembrane region" description="Helical" evidence="12">
    <location>
        <begin position="187"/>
        <end position="215"/>
    </location>
</feature>
<dbReference type="InterPro" id="IPR000276">
    <property type="entry name" value="GPCR_Rhodpsn"/>
</dbReference>
<evidence type="ECO:0000256" key="2">
    <source>
        <dbReference type="ARBA" id="ARBA00022475"/>
    </source>
</evidence>
<feature type="region of interest" description="Disordered" evidence="11">
    <location>
        <begin position="317"/>
        <end position="348"/>
    </location>
</feature>
<evidence type="ECO:0000256" key="3">
    <source>
        <dbReference type="ARBA" id="ARBA00022692"/>
    </source>
</evidence>
<keyword evidence="8" id="KW-0325">Glycoprotein</keyword>
<proteinExistence type="inferred from homology"/>
<evidence type="ECO:0000256" key="7">
    <source>
        <dbReference type="ARBA" id="ARBA00023170"/>
    </source>
</evidence>
<feature type="transmembrane region" description="Helical" evidence="12">
    <location>
        <begin position="99"/>
        <end position="119"/>
    </location>
</feature>
<keyword evidence="14" id="KW-1185">Reference proteome</keyword>
<dbReference type="InterPro" id="IPR017452">
    <property type="entry name" value="GPCR_Rhodpsn_7TM"/>
</dbReference>
<dbReference type="GO" id="GO:0007189">
    <property type="term" value="P:adenylate cyclase-activating G protein-coupled receptor signaling pathway"/>
    <property type="evidence" value="ECO:0007669"/>
    <property type="project" value="TreeGrafter"/>
</dbReference>
<keyword evidence="9 10" id="KW-0807">Transducer</keyword>
<dbReference type="OrthoDB" id="5959154at2759"/>
<feature type="transmembrane region" description="Helical" evidence="12">
    <location>
        <begin position="246"/>
        <end position="269"/>
    </location>
</feature>
<comment type="subcellular location">
    <subcellularLocation>
        <location evidence="1">Cell membrane</location>
        <topology evidence="1">Multi-pass membrane protein</topology>
    </subcellularLocation>
</comment>
<dbReference type="PANTHER" id="PTHR11866:SF8">
    <property type="entry name" value="PROSTAGLANDIN E2 RECEPTOR EP2 SUBTYPE"/>
    <property type="match status" value="1"/>
</dbReference>
<dbReference type="InterPro" id="IPR008365">
    <property type="entry name" value="Prostanoid_rcpt"/>
</dbReference>
<keyword evidence="4 12" id="KW-1133">Transmembrane helix</keyword>
<evidence type="ECO:0000256" key="10">
    <source>
        <dbReference type="RuleBase" id="RU000688"/>
    </source>
</evidence>
<comment type="similarity">
    <text evidence="10">Belongs to the G-protein coupled receptor 1 family.</text>
</comment>
<dbReference type="GeneID" id="115809218"/>
<dbReference type="CTD" id="570410"/>
<dbReference type="CDD" id="cd15139">
    <property type="entry name" value="7tmA_PGE2_EP2"/>
    <property type="match status" value="1"/>
</dbReference>
<organism evidence="14 15">
    <name type="scientific">Chanos chanos</name>
    <name type="common">Milkfish</name>
    <name type="synonym">Mugil chanos</name>
    <dbReference type="NCBI Taxonomy" id="29144"/>
    <lineage>
        <taxon>Eukaryota</taxon>
        <taxon>Metazoa</taxon>
        <taxon>Chordata</taxon>
        <taxon>Craniata</taxon>
        <taxon>Vertebrata</taxon>
        <taxon>Euteleostomi</taxon>
        <taxon>Actinopterygii</taxon>
        <taxon>Neopterygii</taxon>
        <taxon>Teleostei</taxon>
        <taxon>Ostariophysi</taxon>
        <taxon>Gonorynchiformes</taxon>
        <taxon>Chanidae</taxon>
        <taxon>Chanos</taxon>
    </lineage>
</organism>
<feature type="transmembrane region" description="Helical" evidence="12">
    <location>
        <begin position="140"/>
        <end position="160"/>
    </location>
</feature>
<feature type="transmembrane region" description="Helical" evidence="12">
    <location>
        <begin position="289"/>
        <end position="311"/>
    </location>
</feature>
<evidence type="ECO:0000256" key="6">
    <source>
        <dbReference type="ARBA" id="ARBA00023136"/>
    </source>
</evidence>
<dbReference type="InterPro" id="IPR000370">
    <property type="entry name" value="Prostglndn_IP_rcpt"/>
</dbReference>
<protein>
    <submittedName>
        <fullName evidence="15">Prostaglandin E receptor 2b subtype EP2</fullName>
    </submittedName>
</protein>
<feature type="transmembrane region" description="Helical" evidence="12">
    <location>
        <begin position="25"/>
        <end position="44"/>
    </location>
</feature>
<dbReference type="Proteomes" id="UP000504632">
    <property type="component" value="Chromosome 4"/>
</dbReference>
<accession>A0A6J2V4G0</accession>
<dbReference type="GO" id="GO:0004957">
    <property type="term" value="F:prostaglandin E receptor activity"/>
    <property type="evidence" value="ECO:0007669"/>
    <property type="project" value="TreeGrafter"/>
</dbReference>
<feature type="domain" description="G-protein coupled receptors family 1 profile" evidence="13">
    <location>
        <begin position="34"/>
        <end position="299"/>
    </location>
</feature>
<keyword evidence="6 12" id="KW-0472">Membrane</keyword>
<dbReference type="GO" id="GO:0006954">
    <property type="term" value="P:inflammatory response"/>
    <property type="evidence" value="ECO:0007669"/>
    <property type="project" value="TreeGrafter"/>
</dbReference>
<keyword evidence="2" id="KW-1003">Cell membrane</keyword>
<dbReference type="Gene3D" id="1.20.1070.10">
    <property type="entry name" value="Rhodopsin 7-helix transmembrane proteins"/>
    <property type="match status" value="1"/>
</dbReference>
<dbReference type="GO" id="GO:0005886">
    <property type="term" value="C:plasma membrane"/>
    <property type="evidence" value="ECO:0007669"/>
    <property type="project" value="UniProtKB-SubCell"/>
</dbReference>
<evidence type="ECO:0000256" key="11">
    <source>
        <dbReference type="SAM" id="MobiDB-lite"/>
    </source>
</evidence>
<dbReference type="PRINTS" id="PR01788">
    <property type="entry name" value="PROSTANOIDR"/>
</dbReference>
<dbReference type="PANTHER" id="PTHR11866">
    <property type="entry name" value="G-PROTEIN COUPLED RECEPTOR FAMILY 1 MEMBER"/>
    <property type="match status" value="1"/>
</dbReference>
<dbReference type="PRINTS" id="PR00237">
    <property type="entry name" value="GPCRRHODOPSN"/>
</dbReference>
<dbReference type="RefSeq" id="XP_030626653.1">
    <property type="nucleotide sequence ID" value="XM_030770793.1"/>
</dbReference>
<evidence type="ECO:0000256" key="1">
    <source>
        <dbReference type="ARBA" id="ARBA00004651"/>
    </source>
</evidence>
<gene>
    <name evidence="15" type="primary">ptger2b</name>
</gene>
<feature type="transmembrane region" description="Helical" evidence="12">
    <location>
        <begin position="56"/>
        <end position="79"/>
    </location>
</feature>
<keyword evidence="5 10" id="KW-0297">G-protein coupled receptor</keyword>
<evidence type="ECO:0000256" key="12">
    <source>
        <dbReference type="SAM" id="Phobius"/>
    </source>
</evidence>
<dbReference type="InParanoid" id="A0A6J2V4G0"/>
<evidence type="ECO:0000259" key="13">
    <source>
        <dbReference type="PROSITE" id="PS50262"/>
    </source>
</evidence>
<keyword evidence="7 10" id="KW-0675">Receptor</keyword>
<dbReference type="PROSITE" id="PS00237">
    <property type="entry name" value="G_PROTEIN_RECEP_F1_1"/>
    <property type="match status" value="1"/>
</dbReference>
<dbReference type="Pfam" id="PF00001">
    <property type="entry name" value="7tm_1"/>
    <property type="match status" value="1"/>
</dbReference>
<evidence type="ECO:0000256" key="4">
    <source>
        <dbReference type="ARBA" id="ARBA00022989"/>
    </source>
</evidence>
<name>A0A6J2V4G0_CHACN</name>
<dbReference type="SUPFAM" id="SSF81321">
    <property type="entry name" value="Family A G protein-coupled receptor-like"/>
    <property type="match status" value="1"/>
</dbReference>
<dbReference type="GO" id="GO:0007204">
    <property type="term" value="P:positive regulation of cytosolic calcium ion concentration"/>
    <property type="evidence" value="ECO:0007669"/>
    <property type="project" value="TreeGrafter"/>
</dbReference>
<evidence type="ECO:0000256" key="8">
    <source>
        <dbReference type="ARBA" id="ARBA00023180"/>
    </source>
</evidence>
<dbReference type="PRINTS" id="PR00856">
    <property type="entry name" value="PRSTNOIDIPR"/>
</dbReference>
<evidence type="ECO:0000313" key="15">
    <source>
        <dbReference type="RefSeq" id="XP_030626653.1"/>
    </source>
</evidence>
<dbReference type="AlphaFoldDB" id="A0A6J2V4G0"/>
<evidence type="ECO:0000313" key="14">
    <source>
        <dbReference type="Proteomes" id="UP000504632"/>
    </source>
</evidence>